<dbReference type="EMBL" id="CP100390">
    <property type="protein sequence ID" value="UZE96557.1"/>
    <property type="molecule type" value="Genomic_DNA"/>
</dbReference>
<dbReference type="Proteomes" id="UP001163739">
    <property type="component" value="Chromosome"/>
</dbReference>
<keyword evidence="5 9" id="KW-0479">Metal-binding</keyword>
<dbReference type="RefSeq" id="WP_265048041.1">
    <property type="nucleotide sequence ID" value="NZ_CP100390.1"/>
</dbReference>
<dbReference type="InterPro" id="IPR020550">
    <property type="entry name" value="Inositol_monophosphatase_CS"/>
</dbReference>
<dbReference type="PROSITE" id="PS00630">
    <property type="entry name" value="IMP_2"/>
    <property type="match status" value="1"/>
</dbReference>
<feature type="binding site" evidence="9">
    <location>
        <position position="81"/>
    </location>
    <ligand>
        <name>substrate</name>
    </ligand>
</feature>
<dbReference type="CDD" id="cd01638">
    <property type="entry name" value="CysQ"/>
    <property type="match status" value="1"/>
</dbReference>
<evidence type="ECO:0000256" key="4">
    <source>
        <dbReference type="ARBA" id="ARBA00022519"/>
    </source>
</evidence>
<name>A0ABY6N3H6_9ALTE</name>
<dbReference type="EC" id="3.1.3.7" evidence="9"/>
<dbReference type="InterPro" id="IPR050725">
    <property type="entry name" value="CysQ/Inositol_MonoPase"/>
</dbReference>
<evidence type="ECO:0000256" key="6">
    <source>
        <dbReference type="ARBA" id="ARBA00022801"/>
    </source>
</evidence>
<evidence type="ECO:0000313" key="10">
    <source>
        <dbReference type="EMBL" id="UZE96557.1"/>
    </source>
</evidence>
<comment type="function">
    <text evidence="9">Converts adenosine-3',5'-bisphosphate (PAP) to AMP.</text>
</comment>
<dbReference type="Gene3D" id="3.30.540.10">
    <property type="entry name" value="Fructose-1,6-Bisphosphatase, subunit A, domain 1"/>
    <property type="match status" value="1"/>
</dbReference>
<feature type="binding site" evidence="9">
    <location>
        <position position="81"/>
    </location>
    <ligand>
        <name>Mg(2+)</name>
        <dbReference type="ChEBI" id="CHEBI:18420"/>
        <label>1</label>
    </ligand>
</feature>
<keyword evidence="8 9" id="KW-0472">Membrane</keyword>
<feature type="binding site" evidence="9">
    <location>
        <position position="101"/>
    </location>
    <ligand>
        <name>Mg(2+)</name>
        <dbReference type="ChEBI" id="CHEBI:18420"/>
        <label>1</label>
    </ligand>
</feature>
<evidence type="ECO:0000256" key="1">
    <source>
        <dbReference type="ARBA" id="ARBA00001625"/>
    </source>
</evidence>
<dbReference type="PANTHER" id="PTHR43028:SF5">
    <property type="entry name" value="3'(2'),5'-BISPHOSPHATE NUCLEOTIDASE 1"/>
    <property type="match status" value="1"/>
</dbReference>
<comment type="catalytic activity">
    <reaction evidence="1 9">
        <text>adenosine 3',5'-bisphosphate + H2O = AMP + phosphate</text>
        <dbReference type="Rhea" id="RHEA:10040"/>
        <dbReference type="ChEBI" id="CHEBI:15377"/>
        <dbReference type="ChEBI" id="CHEBI:43474"/>
        <dbReference type="ChEBI" id="CHEBI:58343"/>
        <dbReference type="ChEBI" id="CHEBI:456215"/>
        <dbReference type="EC" id="3.1.3.7"/>
    </reaction>
</comment>
<dbReference type="PANTHER" id="PTHR43028">
    <property type="entry name" value="3'(2'),5'-BISPHOSPHATE NUCLEOTIDASE 1"/>
    <property type="match status" value="1"/>
</dbReference>
<dbReference type="GO" id="GO:0008441">
    <property type="term" value="F:3'(2'),5'-bisphosphate nucleotidase activity"/>
    <property type="evidence" value="ECO:0007669"/>
    <property type="project" value="UniProtKB-EC"/>
</dbReference>
<feature type="binding site" evidence="9">
    <location>
        <position position="231"/>
    </location>
    <ligand>
        <name>Mg(2+)</name>
        <dbReference type="ChEBI" id="CHEBI:18420"/>
        <label>2</label>
    </ligand>
</feature>
<dbReference type="InterPro" id="IPR006240">
    <property type="entry name" value="CysQ"/>
</dbReference>
<comment type="similarity">
    <text evidence="2 9">Belongs to the inositol monophosphatase superfamily. CysQ family.</text>
</comment>
<evidence type="ECO:0000256" key="2">
    <source>
        <dbReference type="ARBA" id="ARBA00005289"/>
    </source>
</evidence>
<keyword evidence="7 9" id="KW-0460">Magnesium</keyword>
<dbReference type="HAMAP" id="MF_02095">
    <property type="entry name" value="CysQ"/>
    <property type="match status" value="1"/>
</dbReference>
<keyword evidence="4 9" id="KW-0997">Cell inner membrane</keyword>
<keyword evidence="6 9" id="KW-0378">Hydrolase</keyword>
<evidence type="ECO:0000256" key="7">
    <source>
        <dbReference type="ARBA" id="ARBA00022842"/>
    </source>
</evidence>
<sequence length="287" mass="31550">MNKDNRHLMAMLPKLLSIAEEAGEAILKVYNVSEDESSEGADVAFSIKDDDSPVTKADYAAHKVIATGLRRLAPEIPLLSEEGDIPPFEERASWERYWLIDPLDGTKEFISRNGEYTVNIALIDNHQPVLGVVYVPVKNIFYYGVKGQGSWKKTPTGESLIAARSVSAADTIKIVASRRHGAEAAEKMMSEAERVFGGVERVSMGSSLKICMLADGSADWYPRLALTSEWDTAAAQAVLEAAGGVMYDDQFNKLECNRKDSLLNPYFHAVADGSYDWKALVEGALLR</sequence>
<accession>A0ABY6N3H6</accession>
<dbReference type="InterPro" id="IPR000760">
    <property type="entry name" value="Inositol_monophosphatase-like"/>
</dbReference>
<reference evidence="10" key="1">
    <citation type="submission" date="2022-06" db="EMBL/GenBank/DDBJ databases">
        <title>Alkalimarinus sp. nov., isolated from gut of a Alitta virens.</title>
        <authorList>
            <person name="Yang A.I."/>
            <person name="Shin N.-R."/>
        </authorList>
    </citation>
    <scope>NUCLEOTIDE SEQUENCE</scope>
    <source>
        <strain evidence="10">A2M4</strain>
    </source>
</reference>
<feature type="binding site" evidence="9">
    <location>
        <position position="101"/>
    </location>
    <ligand>
        <name>Mg(2+)</name>
        <dbReference type="ChEBI" id="CHEBI:18420"/>
        <label>2</label>
    </ligand>
</feature>
<dbReference type="NCBIfam" id="TIGR01331">
    <property type="entry name" value="bisphos_cysQ"/>
    <property type="match status" value="1"/>
</dbReference>
<feature type="binding site" evidence="9">
    <location>
        <begin position="103"/>
        <end position="106"/>
    </location>
    <ligand>
        <name>substrate</name>
    </ligand>
</feature>
<evidence type="ECO:0000256" key="3">
    <source>
        <dbReference type="ARBA" id="ARBA00022475"/>
    </source>
</evidence>
<evidence type="ECO:0000256" key="9">
    <source>
        <dbReference type="HAMAP-Rule" id="MF_02095"/>
    </source>
</evidence>
<dbReference type="Gene3D" id="3.40.190.80">
    <property type="match status" value="1"/>
</dbReference>
<evidence type="ECO:0000256" key="8">
    <source>
        <dbReference type="ARBA" id="ARBA00023136"/>
    </source>
</evidence>
<comment type="cofactor">
    <cofactor evidence="9">
        <name>Mg(2+)</name>
        <dbReference type="ChEBI" id="CHEBI:18420"/>
    </cofactor>
</comment>
<evidence type="ECO:0000256" key="5">
    <source>
        <dbReference type="ARBA" id="ARBA00022723"/>
    </source>
</evidence>
<keyword evidence="11" id="KW-1185">Reference proteome</keyword>
<dbReference type="PRINTS" id="PR00377">
    <property type="entry name" value="IMPHPHTASES"/>
</dbReference>
<feature type="binding site" evidence="9">
    <location>
        <position position="231"/>
    </location>
    <ligand>
        <name>substrate</name>
    </ligand>
</feature>
<protein>
    <recommendedName>
        <fullName evidence="9">3'(2'),5'-bisphosphate nucleotidase CysQ</fullName>
        <ecNumber evidence="9">3.1.3.7</ecNumber>
    </recommendedName>
    <alternativeName>
        <fullName evidence="9">3'(2'),5-bisphosphonucleoside 3'(2')-phosphohydrolase</fullName>
    </alternativeName>
    <alternativeName>
        <fullName evidence="9">3'-phosphoadenosine 5'-phosphate phosphatase</fullName>
        <shortName evidence="9">PAP phosphatase</shortName>
    </alternativeName>
</protein>
<feature type="binding site" evidence="9">
    <location>
        <position position="104"/>
    </location>
    <ligand>
        <name>Mg(2+)</name>
        <dbReference type="ChEBI" id="CHEBI:18420"/>
        <label>2</label>
    </ligand>
</feature>
<dbReference type="InterPro" id="IPR020583">
    <property type="entry name" value="Inositol_monoP_metal-BS"/>
</dbReference>
<feature type="binding site" evidence="9">
    <location>
        <position position="103"/>
    </location>
    <ligand>
        <name>Mg(2+)</name>
        <dbReference type="ChEBI" id="CHEBI:18420"/>
        <label>1</label>
    </ligand>
</feature>
<proteinExistence type="inferred from homology"/>
<organism evidence="10 11">
    <name type="scientific">Alkalimarinus alittae</name>
    <dbReference type="NCBI Taxonomy" id="2961619"/>
    <lineage>
        <taxon>Bacteria</taxon>
        <taxon>Pseudomonadati</taxon>
        <taxon>Pseudomonadota</taxon>
        <taxon>Gammaproteobacteria</taxon>
        <taxon>Alteromonadales</taxon>
        <taxon>Alteromonadaceae</taxon>
        <taxon>Alkalimarinus</taxon>
    </lineage>
</organism>
<dbReference type="PROSITE" id="PS00629">
    <property type="entry name" value="IMP_1"/>
    <property type="match status" value="1"/>
</dbReference>
<keyword evidence="3 9" id="KW-1003">Cell membrane</keyword>
<evidence type="ECO:0000313" key="11">
    <source>
        <dbReference type="Proteomes" id="UP001163739"/>
    </source>
</evidence>
<dbReference type="SUPFAM" id="SSF56655">
    <property type="entry name" value="Carbohydrate phosphatase"/>
    <property type="match status" value="1"/>
</dbReference>
<comment type="subcellular location">
    <subcellularLocation>
        <location evidence="9">Cell inner membrane</location>
        <topology evidence="9">Peripheral membrane protein</topology>
        <orientation evidence="9">Cytoplasmic side</orientation>
    </subcellularLocation>
</comment>
<dbReference type="Pfam" id="PF00459">
    <property type="entry name" value="Inositol_P"/>
    <property type="match status" value="1"/>
</dbReference>
<gene>
    <name evidence="9 10" type="primary">cysQ</name>
    <name evidence="10" type="ORF">NKI27_02055</name>
</gene>